<dbReference type="AlphaFoldDB" id="A0A151X7A2"/>
<name>A0A151X7A2_9HYME</name>
<evidence type="ECO:0000313" key="1">
    <source>
        <dbReference type="EMBL" id="KYQ56209.1"/>
    </source>
</evidence>
<organism evidence="1 2">
    <name type="scientific">Mycetomoellerius zeteki</name>
    <dbReference type="NCBI Taxonomy" id="64791"/>
    <lineage>
        <taxon>Eukaryota</taxon>
        <taxon>Metazoa</taxon>
        <taxon>Ecdysozoa</taxon>
        <taxon>Arthropoda</taxon>
        <taxon>Hexapoda</taxon>
        <taxon>Insecta</taxon>
        <taxon>Pterygota</taxon>
        <taxon>Neoptera</taxon>
        <taxon>Endopterygota</taxon>
        <taxon>Hymenoptera</taxon>
        <taxon>Apocrita</taxon>
        <taxon>Aculeata</taxon>
        <taxon>Formicoidea</taxon>
        <taxon>Formicidae</taxon>
        <taxon>Myrmicinae</taxon>
        <taxon>Mycetomoellerius</taxon>
    </lineage>
</organism>
<keyword evidence="2" id="KW-1185">Reference proteome</keyword>
<accession>A0A151X7A2</accession>
<reference evidence="1 2" key="1">
    <citation type="submission" date="2015-09" db="EMBL/GenBank/DDBJ databases">
        <title>Trachymyrmex zeteki WGS genome.</title>
        <authorList>
            <person name="Nygaard S."/>
            <person name="Hu H."/>
            <person name="Boomsma J."/>
            <person name="Zhang G."/>
        </authorList>
    </citation>
    <scope>NUCLEOTIDE SEQUENCE [LARGE SCALE GENOMIC DNA]</scope>
    <source>
        <strain evidence="1">Tzet28-1</strain>
        <tissue evidence="1">Whole body</tissue>
    </source>
</reference>
<gene>
    <name evidence="1" type="ORF">ALC60_04823</name>
</gene>
<sequence length="110" mass="11826">MPAALGRDAVCSCPSVDGGSLEVMKIDRVAGDNTTRQTDLTASINVRNKGITKIKYGPADQRVASRTMKTFKLKRARDRPVNFPRAADTIASANNFWIGESPGFSVGSPQ</sequence>
<dbReference type="EMBL" id="KQ982450">
    <property type="protein sequence ID" value="KYQ56209.1"/>
    <property type="molecule type" value="Genomic_DNA"/>
</dbReference>
<proteinExistence type="predicted"/>
<dbReference type="Proteomes" id="UP000075809">
    <property type="component" value="Unassembled WGS sequence"/>
</dbReference>
<evidence type="ECO:0000313" key="2">
    <source>
        <dbReference type="Proteomes" id="UP000075809"/>
    </source>
</evidence>
<protein>
    <submittedName>
        <fullName evidence="1">Uncharacterized protein</fullName>
    </submittedName>
</protein>